<feature type="coiled-coil region" evidence="9">
    <location>
        <begin position="139"/>
        <end position="166"/>
    </location>
</feature>
<evidence type="ECO:0000256" key="9">
    <source>
        <dbReference type="SAM" id="Coils"/>
    </source>
</evidence>
<dbReference type="GO" id="GO:0015031">
    <property type="term" value="P:protein transport"/>
    <property type="evidence" value="ECO:0007669"/>
    <property type="project" value="UniProtKB-KW"/>
</dbReference>
<reference evidence="13" key="1">
    <citation type="journal article" date="2018" name="Nat. Microbiol.">
        <title>Leveraging single-cell genomics to expand the fungal tree of life.</title>
        <authorList>
            <person name="Ahrendt S.R."/>
            <person name="Quandt C.A."/>
            <person name="Ciobanu D."/>
            <person name="Clum A."/>
            <person name="Salamov A."/>
            <person name="Andreopoulos B."/>
            <person name="Cheng J.F."/>
            <person name="Woyke T."/>
            <person name="Pelin A."/>
            <person name="Henrissat B."/>
            <person name="Reynolds N.K."/>
            <person name="Benny G.L."/>
            <person name="Smith M.E."/>
            <person name="James T.Y."/>
            <person name="Grigoriev I.V."/>
        </authorList>
    </citation>
    <scope>NUCLEOTIDE SEQUENCE [LARGE SCALE GENOMIC DNA]</scope>
</reference>
<dbReference type="GO" id="GO:0031201">
    <property type="term" value="C:SNARE complex"/>
    <property type="evidence" value="ECO:0007669"/>
    <property type="project" value="TreeGrafter"/>
</dbReference>
<keyword evidence="4 10" id="KW-0812">Transmembrane</keyword>
<dbReference type="EMBL" id="KZ988047">
    <property type="protein sequence ID" value="RKP13334.1"/>
    <property type="molecule type" value="Genomic_DNA"/>
</dbReference>
<evidence type="ECO:0000256" key="4">
    <source>
        <dbReference type="ARBA" id="ARBA00022692"/>
    </source>
</evidence>
<sequence>MDRTRCFRDLVQEKGKELGRPQNTPQPWAPTEAFTQEAYRISRKAYLARPGRTGGKGIGGVSSMTERERNELDRQAREIIASCSQRIRGLEAIVEASAKGTGAMGSLMYSILMDDGTEDPGRKQQDVERAHRASITLTLNTWLTQLGQQQRQMQEARLERQMERQKSRINPSISAMDLHSEESADIGATGDDGLTTEQRQALEQENDRMVEEFATALDQVRQTERSLTEISQIQSQLAMHLAQQTQETERLYAEATASTDRVKDGNFQLAEARKHMADTRKWILIFLLAASLILLFLDWYD</sequence>
<comment type="subcellular location">
    <subcellularLocation>
        <location evidence="1">Membrane</location>
        <topology evidence="1">Single-pass type IV membrane protein</topology>
    </subcellularLocation>
</comment>
<protein>
    <recommendedName>
        <fullName evidence="11">t-SNARE coiled-coil homology domain-containing protein</fullName>
    </recommendedName>
</protein>
<dbReference type="PANTHER" id="PTHR15959:SF0">
    <property type="entry name" value="SYNTAXIN-18"/>
    <property type="match status" value="1"/>
</dbReference>
<organism evidence="12 13">
    <name type="scientific">Piptocephalis cylindrospora</name>
    <dbReference type="NCBI Taxonomy" id="1907219"/>
    <lineage>
        <taxon>Eukaryota</taxon>
        <taxon>Fungi</taxon>
        <taxon>Fungi incertae sedis</taxon>
        <taxon>Zoopagomycota</taxon>
        <taxon>Zoopagomycotina</taxon>
        <taxon>Zoopagomycetes</taxon>
        <taxon>Zoopagales</taxon>
        <taxon>Piptocephalidaceae</taxon>
        <taxon>Piptocephalis</taxon>
    </lineage>
</organism>
<evidence type="ECO:0000256" key="5">
    <source>
        <dbReference type="ARBA" id="ARBA00022927"/>
    </source>
</evidence>
<dbReference type="InterPro" id="IPR010989">
    <property type="entry name" value="SNARE"/>
</dbReference>
<keyword evidence="3" id="KW-0813">Transport</keyword>
<evidence type="ECO:0000256" key="6">
    <source>
        <dbReference type="ARBA" id="ARBA00022989"/>
    </source>
</evidence>
<keyword evidence="8 10" id="KW-0472">Membrane</keyword>
<dbReference type="Proteomes" id="UP000267251">
    <property type="component" value="Unassembled WGS sequence"/>
</dbReference>
<evidence type="ECO:0000259" key="11">
    <source>
        <dbReference type="Pfam" id="PF05739"/>
    </source>
</evidence>
<feature type="domain" description="T-SNARE coiled-coil homology" evidence="11">
    <location>
        <begin position="258"/>
        <end position="297"/>
    </location>
</feature>
<keyword evidence="5" id="KW-0653">Protein transport</keyword>
<comment type="similarity">
    <text evidence="2">Belongs to the syntaxin family.</text>
</comment>
<accession>A0A4P9Y3Q8</accession>
<evidence type="ECO:0000256" key="7">
    <source>
        <dbReference type="ARBA" id="ARBA00023054"/>
    </source>
</evidence>
<feature type="transmembrane region" description="Helical" evidence="10">
    <location>
        <begin position="282"/>
        <end position="300"/>
    </location>
</feature>
<dbReference type="SUPFAM" id="SSF47661">
    <property type="entry name" value="t-snare proteins"/>
    <property type="match status" value="1"/>
</dbReference>
<evidence type="ECO:0000313" key="13">
    <source>
        <dbReference type="Proteomes" id="UP000267251"/>
    </source>
</evidence>
<keyword evidence="7 9" id="KW-0175">Coiled coil</keyword>
<evidence type="ECO:0000256" key="8">
    <source>
        <dbReference type="ARBA" id="ARBA00023136"/>
    </source>
</evidence>
<evidence type="ECO:0000256" key="2">
    <source>
        <dbReference type="ARBA" id="ARBA00009063"/>
    </source>
</evidence>
<dbReference type="GO" id="GO:0006890">
    <property type="term" value="P:retrograde vesicle-mediated transport, Golgi to endoplasmic reticulum"/>
    <property type="evidence" value="ECO:0007669"/>
    <property type="project" value="TreeGrafter"/>
</dbReference>
<dbReference type="GO" id="GO:0005783">
    <property type="term" value="C:endoplasmic reticulum"/>
    <property type="evidence" value="ECO:0007669"/>
    <property type="project" value="TreeGrafter"/>
</dbReference>
<gene>
    <name evidence="12" type="ORF">BJ684DRAFT_16257</name>
</gene>
<dbReference type="OrthoDB" id="342981at2759"/>
<proteinExistence type="inferred from homology"/>
<dbReference type="PANTHER" id="PTHR15959">
    <property type="entry name" value="SYNTAXIN-18"/>
    <property type="match status" value="1"/>
</dbReference>
<dbReference type="AlphaFoldDB" id="A0A4P9Y3Q8"/>
<evidence type="ECO:0000256" key="1">
    <source>
        <dbReference type="ARBA" id="ARBA00004211"/>
    </source>
</evidence>
<keyword evidence="13" id="KW-1185">Reference proteome</keyword>
<evidence type="ECO:0000256" key="3">
    <source>
        <dbReference type="ARBA" id="ARBA00022448"/>
    </source>
</evidence>
<evidence type="ECO:0000313" key="12">
    <source>
        <dbReference type="EMBL" id="RKP13334.1"/>
    </source>
</evidence>
<dbReference type="Gene3D" id="1.20.5.110">
    <property type="match status" value="1"/>
</dbReference>
<evidence type="ECO:0000256" key="10">
    <source>
        <dbReference type="SAM" id="Phobius"/>
    </source>
</evidence>
<name>A0A4P9Y3Q8_9FUNG</name>
<keyword evidence="6 10" id="KW-1133">Transmembrane helix</keyword>
<dbReference type="Pfam" id="PF05739">
    <property type="entry name" value="SNARE"/>
    <property type="match status" value="1"/>
</dbReference>
<dbReference type="InterPro" id="IPR000727">
    <property type="entry name" value="T_SNARE_dom"/>
</dbReference>